<evidence type="ECO:0000256" key="6">
    <source>
        <dbReference type="ARBA" id="ARBA00022884"/>
    </source>
</evidence>
<comment type="caution">
    <text evidence="8">The sequence shown here is derived from an EMBL/GenBank/DDBJ whole genome shotgun (WGS) entry which is preliminary data.</text>
</comment>
<keyword evidence="7" id="KW-0346">Stress response</keyword>
<evidence type="ECO:0000256" key="4">
    <source>
        <dbReference type="ARBA" id="ARBA00022759"/>
    </source>
</evidence>
<evidence type="ECO:0000256" key="1">
    <source>
        <dbReference type="ARBA" id="ARBA00006620"/>
    </source>
</evidence>
<dbReference type="RefSeq" id="WP_377581998.1">
    <property type="nucleotide sequence ID" value="NZ_JBHTKA010000007.1"/>
</dbReference>
<keyword evidence="9" id="KW-1185">Reference proteome</keyword>
<accession>A0ABW3K959</accession>
<dbReference type="InterPro" id="IPR012933">
    <property type="entry name" value="HicA_mRNA_interferase"/>
</dbReference>
<protein>
    <submittedName>
        <fullName evidence="8">Type II toxin-antitoxin system HicA family toxin</fullName>
    </submittedName>
</protein>
<dbReference type="Pfam" id="PF07927">
    <property type="entry name" value="HicA_toxin"/>
    <property type="match status" value="1"/>
</dbReference>
<gene>
    <name evidence="8" type="ORF">ACFQ21_20620</name>
</gene>
<evidence type="ECO:0000256" key="3">
    <source>
        <dbReference type="ARBA" id="ARBA00022722"/>
    </source>
</evidence>
<keyword evidence="3" id="KW-0540">Nuclease</keyword>
<evidence type="ECO:0000256" key="5">
    <source>
        <dbReference type="ARBA" id="ARBA00022801"/>
    </source>
</evidence>
<evidence type="ECO:0000313" key="9">
    <source>
        <dbReference type="Proteomes" id="UP001597112"/>
    </source>
</evidence>
<reference evidence="9" key="1">
    <citation type="journal article" date="2019" name="Int. J. Syst. Evol. Microbiol.">
        <title>The Global Catalogue of Microorganisms (GCM) 10K type strain sequencing project: providing services to taxonomists for standard genome sequencing and annotation.</title>
        <authorList>
            <consortium name="The Broad Institute Genomics Platform"/>
            <consortium name="The Broad Institute Genome Sequencing Center for Infectious Disease"/>
            <person name="Wu L."/>
            <person name="Ma J."/>
        </authorList>
    </citation>
    <scope>NUCLEOTIDE SEQUENCE [LARGE SCALE GENOMIC DNA]</scope>
    <source>
        <strain evidence="9">CCUG 58938</strain>
    </source>
</reference>
<evidence type="ECO:0000256" key="7">
    <source>
        <dbReference type="ARBA" id="ARBA00023016"/>
    </source>
</evidence>
<dbReference type="SUPFAM" id="SSF54786">
    <property type="entry name" value="YcfA/nrd intein domain"/>
    <property type="match status" value="1"/>
</dbReference>
<proteinExistence type="inferred from homology"/>
<dbReference type="EMBL" id="JBHTKA010000007">
    <property type="protein sequence ID" value="MFD1001746.1"/>
    <property type="molecule type" value="Genomic_DNA"/>
</dbReference>
<evidence type="ECO:0000256" key="2">
    <source>
        <dbReference type="ARBA" id="ARBA00022649"/>
    </source>
</evidence>
<name>A0ABW3K959_9BACT</name>
<keyword evidence="6" id="KW-0694">RNA-binding</keyword>
<comment type="similarity">
    <text evidence="1">Belongs to the HicA mRNA interferase family.</text>
</comment>
<dbReference type="Gene3D" id="3.30.920.30">
    <property type="entry name" value="Hypothetical protein"/>
    <property type="match status" value="1"/>
</dbReference>
<sequence length="51" mass="5820">MFRYDKRVVILLCKKRTDNSTITVPVPNHKEIKLGTLLSIIRQSGVPKNVV</sequence>
<dbReference type="Proteomes" id="UP001597112">
    <property type="component" value="Unassembled WGS sequence"/>
</dbReference>
<evidence type="ECO:0000313" key="8">
    <source>
        <dbReference type="EMBL" id="MFD1001746.1"/>
    </source>
</evidence>
<keyword evidence="2" id="KW-1277">Toxin-antitoxin system</keyword>
<keyword evidence="4" id="KW-0255">Endonuclease</keyword>
<organism evidence="8 9">
    <name type="scientific">Ohtaekwangia kribbensis</name>
    <dbReference type="NCBI Taxonomy" id="688913"/>
    <lineage>
        <taxon>Bacteria</taxon>
        <taxon>Pseudomonadati</taxon>
        <taxon>Bacteroidota</taxon>
        <taxon>Cytophagia</taxon>
        <taxon>Cytophagales</taxon>
        <taxon>Fulvivirgaceae</taxon>
        <taxon>Ohtaekwangia</taxon>
    </lineage>
</organism>
<keyword evidence="5" id="KW-0378">Hydrolase</keyword>
<dbReference type="InterPro" id="IPR038570">
    <property type="entry name" value="HicA_sf"/>
</dbReference>